<feature type="region of interest" description="Disordered" evidence="1">
    <location>
        <begin position="1"/>
        <end position="73"/>
    </location>
</feature>
<sequence>MGSLRSIKSFRTLRSSHSGSKKSDEEPTEPESPHTPVRETPSVSLNFEASPMNEPMFGPMTRTTSGSSSLRVHRSSPITVPTASRNATPMANGTPPGLGAFPVNTVPDSPAPLQRAYVQEAIINNAAKTSTYSDPSDLGIEVDPLPTPMPGTNLPLEDATAPGIMVTSPSAPSMRRGSAQGYFDSIVVADESGFERTKTLDTESGFPTFGNTNSEAIGNITAEHSIPACASEVPELAQASLDEPFSFPPTSDTPAIGPKTPSGSNDYGDGLAYVVFDSPEPTNRVEKVCSESDETPDGVSHHQESSQEWTDAHTHDRSFEWIDNMEGAVTDVTDLSTSTNPEQEAGAEAKLLAAIKELDDATLPAQSPPVDNEKALLELIRAYAHLRQDTSSEDDVCDISIDEPDIAREIKEDVETSIRVMNRSLGG</sequence>
<dbReference type="OrthoDB" id="3795553at2759"/>
<dbReference type="Proteomes" id="UP000800036">
    <property type="component" value="Unassembled WGS sequence"/>
</dbReference>
<evidence type="ECO:0000313" key="2">
    <source>
        <dbReference type="EMBL" id="KAF1978370.1"/>
    </source>
</evidence>
<accession>A0A6A5VP86</accession>
<organism evidence="2 3">
    <name type="scientific">Bimuria novae-zelandiae CBS 107.79</name>
    <dbReference type="NCBI Taxonomy" id="1447943"/>
    <lineage>
        <taxon>Eukaryota</taxon>
        <taxon>Fungi</taxon>
        <taxon>Dikarya</taxon>
        <taxon>Ascomycota</taxon>
        <taxon>Pezizomycotina</taxon>
        <taxon>Dothideomycetes</taxon>
        <taxon>Pleosporomycetidae</taxon>
        <taxon>Pleosporales</taxon>
        <taxon>Massarineae</taxon>
        <taxon>Didymosphaeriaceae</taxon>
        <taxon>Bimuria</taxon>
    </lineage>
</organism>
<proteinExistence type="predicted"/>
<keyword evidence="3" id="KW-1185">Reference proteome</keyword>
<evidence type="ECO:0000256" key="1">
    <source>
        <dbReference type="SAM" id="MobiDB-lite"/>
    </source>
</evidence>
<name>A0A6A5VP86_9PLEO</name>
<protein>
    <submittedName>
        <fullName evidence="2">Uncharacterized protein</fullName>
    </submittedName>
</protein>
<feature type="region of interest" description="Disordered" evidence="1">
    <location>
        <begin position="286"/>
        <end position="313"/>
    </location>
</feature>
<feature type="region of interest" description="Disordered" evidence="1">
    <location>
        <begin position="242"/>
        <end position="269"/>
    </location>
</feature>
<evidence type="ECO:0000313" key="3">
    <source>
        <dbReference type="Proteomes" id="UP000800036"/>
    </source>
</evidence>
<dbReference type="AlphaFoldDB" id="A0A6A5VP86"/>
<dbReference type="EMBL" id="ML976660">
    <property type="protein sequence ID" value="KAF1978370.1"/>
    <property type="molecule type" value="Genomic_DNA"/>
</dbReference>
<gene>
    <name evidence="2" type="ORF">BU23DRAFT_563981</name>
</gene>
<reference evidence="2" key="1">
    <citation type="journal article" date="2020" name="Stud. Mycol.">
        <title>101 Dothideomycetes genomes: a test case for predicting lifestyles and emergence of pathogens.</title>
        <authorList>
            <person name="Haridas S."/>
            <person name="Albert R."/>
            <person name="Binder M."/>
            <person name="Bloem J."/>
            <person name="Labutti K."/>
            <person name="Salamov A."/>
            <person name="Andreopoulos B."/>
            <person name="Baker S."/>
            <person name="Barry K."/>
            <person name="Bills G."/>
            <person name="Bluhm B."/>
            <person name="Cannon C."/>
            <person name="Castanera R."/>
            <person name="Culley D."/>
            <person name="Daum C."/>
            <person name="Ezra D."/>
            <person name="Gonzalez J."/>
            <person name="Henrissat B."/>
            <person name="Kuo A."/>
            <person name="Liang C."/>
            <person name="Lipzen A."/>
            <person name="Lutzoni F."/>
            <person name="Magnuson J."/>
            <person name="Mondo S."/>
            <person name="Nolan M."/>
            <person name="Ohm R."/>
            <person name="Pangilinan J."/>
            <person name="Park H.-J."/>
            <person name="Ramirez L."/>
            <person name="Alfaro M."/>
            <person name="Sun H."/>
            <person name="Tritt A."/>
            <person name="Yoshinaga Y."/>
            <person name="Zwiers L.-H."/>
            <person name="Turgeon B."/>
            <person name="Goodwin S."/>
            <person name="Spatafora J."/>
            <person name="Crous P."/>
            <person name="Grigoriev I."/>
        </authorList>
    </citation>
    <scope>NUCLEOTIDE SEQUENCE</scope>
    <source>
        <strain evidence="2">CBS 107.79</strain>
    </source>
</reference>
<feature type="compositionally biased region" description="Basic and acidic residues" evidence="1">
    <location>
        <begin position="299"/>
        <end position="313"/>
    </location>
</feature>